<dbReference type="PANTHER" id="PTHR42756:SF1">
    <property type="entry name" value="TRANSCRIPTIONAL REPRESSOR OF EMRAB OPERON"/>
    <property type="match status" value="1"/>
</dbReference>
<dbReference type="SUPFAM" id="SSF46785">
    <property type="entry name" value="Winged helix' DNA-binding domain"/>
    <property type="match status" value="1"/>
</dbReference>
<dbReference type="InterPro" id="IPR036388">
    <property type="entry name" value="WH-like_DNA-bd_sf"/>
</dbReference>
<keyword evidence="2" id="KW-0238">DNA-binding</keyword>
<evidence type="ECO:0000313" key="6">
    <source>
        <dbReference type="Proteomes" id="UP000240527"/>
    </source>
</evidence>
<dbReference type="Proteomes" id="UP000240527">
    <property type="component" value="Chromosome"/>
</dbReference>
<accession>A0ABM6TH89</accession>
<keyword evidence="1" id="KW-0805">Transcription regulation</keyword>
<evidence type="ECO:0000313" key="5">
    <source>
        <dbReference type="EMBL" id="AVQ02524.1"/>
    </source>
</evidence>
<keyword evidence="3" id="KW-0804">Transcription</keyword>
<evidence type="ECO:0000256" key="1">
    <source>
        <dbReference type="ARBA" id="ARBA00023015"/>
    </source>
</evidence>
<keyword evidence="6" id="KW-1185">Reference proteome</keyword>
<evidence type="ECO:0000259" key="4">
    <source>
        <dbReference type="PROSITE" id="PS50995"/>
    </source>
</evidence>
<dbReference type="RefSeq" id="WP_013079474.1">
    <property type="nucleotide sequence ID" value="NZ_CP027850.1"/>
</dbReference>
<gene>
    <name evidence="5" type="ORF">B7G68_12115</name>
</gene>
<dbReference type="Pfam" id="PF01047">
    <property type="entry name" value="MarR"/>
    <property type="match status" value="1"/>
</dbReference>
<evidence type="ECO:0000256" key="3">
    <source>
        <dbReference type="ARBA" id="ARBA00023163"/>
    </source>
</evidence>
<feature type="domain" description="HTH marR-type" evidence="4">
    <location>
        <begin position="26"/>
        <end position="158"/>
    </location>
</feature>
<dbReference type="PANTHER" id="PTHR42756">
    <property type="entry name" value="TRANSCRIPTIONAL REGULATOR, MARR"/>
    <property type="match status" value="1"/>
</dbReference>
<dbReference type="InterPro" id="IPR036390">
    <property type="entry name" value="WH_DNA-bd_sf"/>
</dbReference>
<dbReference type="EMBL" id="CP027850">
    <property type="protein sequence ID" value="AVQ02524.1"/>
    <property type="molecule type" value="Genomic_DNA"/>
</dbReference>
<organism evidence="5 6">
    <name type="scientific">Caulobacter segnis</name>
    <dbReference type="NCBI Taxonomy" id="88688"/>
    <lineage>
        <taxon>Bacteria</taxon>
        <taxon>Pseudomonadati</taxon>
        <taxon>Pseudomonadota</taxon>
        <taxon>Alphaproteobacteria</taxon>
        <taxon>Caulobacterales</taxon>
        <taxon>Caulobacteraceae</taxon>
        <taxon>Caulobacter</taxon>
    </lineage>
</organism>
<name>A0ABM6TH89_9CAUL</name>
<sequence>MIAKAESIASVEDDEPRGEISLGVLDDLVGFRIRRIQNHLSRAFNALLDREEIRPGAFSALALIAANPGLSQKTLAREVGFDKATIVAILDNMERLGWTMRQRSKTDRRRHLLFVTPVGLKALEEMRALAHVNEAAIKTALSDEEHQILHTLLDKLYKRCFADSEQ</sequence>
<reference evidence="5 6" key="1">
    <citation type="journal article" date="2015" name="Biotechnol. Bioeng.">
        <title>Genome sequence and phenotypic characterization of Caulobacter segnis.</title>
        <authorList>
            <person name="Patel S."/>
            <person name="Fletcher B."/>
            <person name="Scott D.C."/>
            <person name="Ely B."/>
        </authorList>
    </citation>
    <scope>NUCLEOTIDE SEQUENCE [LARGE SCALE GENOMIC DNA]</scope>
    <source>
        <strain evidence="5 6">TK0059</strain>
    </source>
</reference>
<proteinExistence type="predicted"/>
<dbReference type="SMART" id="SM00347">
    <property type="entry name" value="HTH_MARR"/>
    <property type="match status" value="1"/>
</dbReference>
<dbReference type="InterPro" id="IPR000835">
    <property type="entry name" value="HTH_MarR-typ"/>
</dbReference>
<dbReference type="Gene3D" id="1.10.10.10">
    <property type="entry name" value="Winged helix-like DNA-binding domain superfamily/Winged helix DNA-binding domain"/>
    <property type="match status" value="1"/>
</dbReference>
<evidence type="ECO:0000256" key="2">
    <source>
        <dbReference type="ARBA" id="ARBA00023125"/>
    </source>
</evidence>
<dbReference type="PROSITE" id="PS50995">
    <property type="entry name" value="HTH_MARR_2"/>
    <property type="match status" value="1"/>
</dbReference>
<dbReference type="PRINTS" id="PR00598">
    <property type="entry name" value="HTHMARR"/>
</dbReference>
<protein>
    <submittedName>
        <fullName evidence="5">MarR family transcriptional regulator</fullName>
    </submittedName>
</protein>